<dbReference type="InterPro" id="IPR051052">
    <property type="entry name" value="Diverse_substrate_MTase"/>
</dbReference>
<feature type="domain" description="Methyltransferase type 11" evidence="5">
    <location>
        <begin position="41"/>
        <end position="139"/>
    </location>
</feature>
<dbReference type="PANTHER" id="PTHR44942:SF4">
    <property type="entry name" value="METHYLTRANSFERASE TYPE 11 DOMAIN-CONTAINING PROTEIN"/>
    <property type="match status" value="1"/>
</dbReference>
<dbReference type="CDD" id="cd02440">
    <property type="entry name" value="AdoMet_MTases"/>
    <property type="match status" value="1"/>
</dbReference>
<reference evidence="6" key="1">
    <citation type="journal article" date="2021" name="Open Biol.">
        <title>Shared evolutionary footprints suggest mitochondrial oxidative damage underlies multiple complex I losses in fungi.</title>
        <authorList>
            <person name="Schikora-Tamarit M.A."/>
            <person name="Marcet-Houben M."/>
            <person name="Nosek J."/>
            <person name="Gabaldon T."/>
        </authorList>
    </citation>
    <scope>NUCLEOTIDE SEQUENCE</scope>
    <source>
        <strain evidence="6">CBS2887</strain>
    </source>
</reference>
<dbReference type="EMBL" id="JAEUBG010004779">
    <property type="protein sequence ID" value="KAH3680152.1"/>
    <property type="molecule type" value="Genomic_DNA"/>
</dbReference>
<evidence type="ECO:0000259" key="5">
    <source>
        <dbReference type="Pfam" id="PF08241"/>
    </source>
</evidence>
<accession>A0A9P8PXT4</accession>
<feature type="region of interest" description="Disordered" evidence="4">
    <location>
        <begin position="1"/>
        <end position="20"/>
    </location>
</feature>
<dbReference type="GO" id="GO:0032259">
    <property type="term" value="P:methylation"/>
    <property type="evidence" value="ECO:0007669"/>
    <property type="project" value="UniProtKB-KW"/>
</dbReference>
<dbReference type="Gene3D" id="3.40.50.150">
    <property type="entry name" value="Vaccinia Virus protein VP39"/>
    <property type="match status" value="1"/>
</dbReference>
<comment type="similarity">
    <text evidence="1">Belongs to the methyltransferase superfamily.</text>
</comment>
<evidence type="ECO:0000256" key="3">
    <source>
        <dbReference type="ARBA" id="ARBA00022679"/>
    </source>
</evidence>
<dbReference type="InterPro" id="IPR013216">
    <property type="entry name" value="Methyltransf_11"/>
</dbReference>
<dbReference type="GO" id="GO:0008757">
    <property type="term" value="F:S-adenosylmethionine-dependent methyltransferase activity"/>
    <property type="evidence" value="ECO:0007669"/>
    <property type="project" value="InterPro"/>
</dbReference>
<dbReference type="Proteomes" id="UP000774326">
    <property type="component" value="Unassembled WGS sequence"/>
</dbReference>
<keyword evidence="3" id="KW-0808">Transferase</keyword>
<evidence type="ECO:0000256" key="2">
    <source>
        <dbReference type="ARBA" id="ARBA00022603"/>
    </source>
</evidence>
<name>A0A9P8PXT4_WICPI</name>
<feature type="compositionally biased region" description="Polar residues" evidence="4">
    <location>
        <begin position="1"/>
        <end position="16"/>
    </location>
</feature>
<evidence type="ECO:0000313" key="6">
    <source>
        <dbReference type="EMBL" id="KAH3680152.1"/>
    </source>
</evidence>
<dbReference type="OrthoDB" id="3970735at2759"/>
<evidence type="ECO:0000313" key="7">
    <source>
        <dbReference type="Proteomes" id="UP000774326"/>
    </source>
</evidence>
<dbReference type="AlphaFoldDB" id="A0A9P8PXT4"/>
<reference evidence="6" key="2">
    <citation type="submission" date="2021-01" db="EMBL/GenBank/DDBJ databases">
        <authorList>
            <person name="Schikora-Tamarit M.A."/>
        </authorList>
    </citation>
    <scope>NUCLEOTIDE SEQUENCE</scope>
    <source>
        <strain evidence="6">CBS2887</strain>
    </source>
</reference>
<protein>
    <recommendedName>
        <fullName evidence="5">Methyltransferase type 11 domain-containing protein</fullName>
    </recommendedName>
</protein>
<dbReference type="InterPro" id="IPR029063">
    <property type="entry name" value="SAM-dependent_MTases_sf"/>
</dbReference>
<sequence>MSTFSNKDFDSNNYQTRRPGYPDSLFKAIDQYHQGEHHKALDVGCGPGTATFQLTEYYDQVIGCDPSTVMIQPGIDSITDNVRGGISFEVSPAEDLSAVAPEDESFDLITSAEALHWFNHGKFFKEAARVLKPNGTLAFWGYMEPRFIDFPEADVIYEQYVFSDPQFMGPLWKPGKHYLRNFYDQVEIPSELFKDVERYHYYPKKSQAKTAYFLGDEKYNMVKLADYLSSWSAVHDWNQEHPESVGVDKQLVSKLKETFGWSDSTELRVEWGTVYVFARRI</sequence>
<evidence type="ECO:0000256" key="1">
    <source>
        <dbReference type="ARBA" id="ARBA00008361"/>
    </source>
</evidence>
<dbReference type="SUPFAM" id="SSF53335">
    <property type="entry name" value="S-adenosyl-L-methionine-dependent methyltransferases"/>
    <property type="match status" value="1"/>
</dbReference>
<organism evidence="6 7">
    <name type="scientific">Wickerhamomyces pijperi</name>
    <name type="common">Yeast</name>
    <name type="synonym">Pichia pijperi</name>
    <dbReference type="NCBI Taxonomy" id="599730"/>
    <lineage>
        <taxon>Eukaryota</taxon>
        <taxon>Fungi</taxon>
        <taxon>Dikarya</taxon>
        <taxon>Ascomycota</taxon>
        <taxon>Saccharomycotina</taxon>
        <taxon>Saccharomycetes</taxon>
        <taxon>Phaffomycetales</taxon>
        <taxon>Wickerhamomycetaceae</taxon>
        <taxon>Wickerhamomyces</taxon>
    </lineage>
</organism>
<dbReference type="PANTHER" id="PTHR44942">
    <property type="entry name" value="METHYLTRANSF_11 DOMAIN-CONTAINING PROTEIN"/>
    <property type="match status" value="1"/>
</dbReference>
<proteinExistence type="inferred from homology"/>
<evidence type="ECO:0000256" key="4">
    <source>
        <dbReference type="SAM" id="MobiDB-lite"/>
    </source>
</evidence>
<gene>
    <name evidence="6" type="ORF">WICPIJ_008365</name>
</gene>
<dbReference type="Pfam" id="PF08241">
    <property type="entry name" value="Methyltransf_11"/>
    <property type="match status" value="1"/>
</dbReference>
<comment type="caution">
    <text evidence="6">The sequence shown here is derived from an EMBL/GenBank/DDBJ whole genome shotgun (WGS) entry which is preliminary data.</text>
</comment>
<keyword evidence="2" id="KW-0489">Methyltransferase</keyword>
<keyword evidence="7" id="KW-1185">Reference proteome</keyword>